<reference evidence="8 9" key="1">
    <citation type="submission" date="2016-02" db="EMBL/GenBank/DDBJ databases">
        <title>Genome sequence of Clostridium thermobutyricum DSM 4928.</title>
        <authorList>
            <person name="Poehlein A."/>
            <person name="Daniel R."/>
        </authorList>
    </citation>
    <scope>NUCLEOTIDE SEQUENCE [LARGE SCALE GENOMIC DNA]</scope>
    <source>
        <strain evidence="8 9">DSM 4928</strain>
    </source>
</reference>
<sequence>MSKENENKELENSVEEVKEEVSNAEDTNKESVSEKDDVLVKECEEEIIIEDEDRNLSEEENKELDDFDKIDDNPSFGKRFFANILDQIILGSISLLVMVIFGLIIRIFGYMIAMPVPMFLVAYIVLNILYVPVFEHKGGRTIGKRILAIR</sequence>
<organism evidence="8 9">
    <name type="scientific">Clostridium thermobutyricum DSM 4928</name>
    <dbReference type="NCBI Taxonomy" id="1121339"/>
    <lineage>
        <taxon>Bacteria</taxon>
        <taxon>Bacillati</taxon>
        <taxon>Bacillota</taxon>
        <taxon>Clostridia</taxon>
        <taxon>Eubacteriales</taxon>
        <taxon>Clostridiaceae</taxon>
        <taxon>Clostridium</taxon>
    </lineage>
</organism>
<evidence type="ECO:0000256" key="4">
    <source>
        <dbReference type="ARBA" id="ARBA00023136"/>
    </source>
</evidence>
<evidence type="ECO:0000313" key="9">
    <source>
        <dbReference type="Proteomes" id="UP000191448"/>
    </source>
</evidence>
<evidence type="ECO:0000256" key="6">
    <source>
        <dbReference type="SAM" id="Phobius"/>
    </source>
</evidence>
<feature type="region of interest" description="Disordered" evidence="5">
    <location>
        <begin position="1"/>
        <end position="37"/>
    </location>
</feature>
<keyword evidence="4 6" id="KW-0472">Membrane</keyword>
<gene>
    <name evidence="8" type="ORF">CLTHE_17370</name>
</gene>
<dbReference type="Proteomes" id="UP000191448">
    <property type="component" value="Unassembled WGS sequence"/>
</dbReference>
<protein>
    <submittedName>
        <fullName evidence="8">RDD family protein</fullName>
    </submittedName>
</protein>
<keyword evidence="3 6" id="KW-1133">Transmembrane helix</keyword>
<proteinExistence type="predicted"/>
<name>A0A1V4SVV9_9CLOT</name>
<dbReference type="RefSeq" id="WP_080022907.1">
    <property type="nucleotide sequence ID" value="NZ_LTAY01000042.1"/>
</dbReference>
<feature type="transmembrane region" description="Helical" evidence="6">
    <location>
        <begin position="114"/>
        <end position="134"/>
    </location>
</feature>
<accession>A0A1V4SVV9</accession>
<evidence type="ECO:0000256" key="2">
    <source>
        <dbReference type="ARBA" id="ARBA00022692"/>
    </source>
</evidence>
<comment type="caution">
    <text evidence="8">The sequence shown here is derived from an EMBL/GenBank/DDBJ whole genome shotgun (WGS) entry which is preliminary data.</text>
</comment>
<evidence type="ECO:0000256" key="1">
    <source>
        <dbReference type="ARBA" id="ARBA00004141"/>
    </source>
</evidence>
<comment type="subcellular location">
    <subcellularLocation>
        <location evidence="1">Membrane</location>
        <topology evidence="1">Multi-pass membrane protein</topology>
    </subcellularLocation>
</comment>
<evidence type="ECO:0000256" key="3">
    <source>
        <dbReference type="ARBA" id="ARBA00022989"/>
    </source>
</evidence>
<evidence type="ECO:0000259" key="7">
    <source>
        <dbReference type="Pfam" id="PF06271"/>
    </source>
</evidence>
<dbReference type="Pfam" id="PF06271">
    <property type="entry name" value="RDD"/>
    <property type="match status" value="1"/>
</dbReference>
<dbReference type="OrthoDB" id="1938594at2"/>
<keyword evidence="2 6" id="KW-0812">Transmembrane</keyword>
<evidence type="ECO:0000313" key="8">
    <source>
        <dbReference type="EMBL" id="OPX47623.1"/>
    </source>
</evidence>
<dbReference type="EMBL" id="LTAY01000042">
    <property type="protein sequence ID" value="OPX47623.1"/>
    <property type="molecule type" value="Genomic_DNA"/>
</dbReference>
<feature type="domain" description="RDD" evidence="7">
    <location>
        <begin position="74"/>
        <end position="150"/>
    </location>
</feature>
<evidence type="ECO:0000256" key="5">
    <source>
        <dbReference type="SAM" id="MobiDB-lite"/>
    </source>
</evidence>
<dbReference type="GO" id="GO:0016020">
    <property type="term" value="C:membrane"/>
    <property type="evidence" value="ECO:0007669"/>
    <property type="project" value="UniProtKB-SubCell"/>
</dbReference>
<dbReference type="AlphaFoldDB" id="A0A1V4SVV9"/>
<dbReference type="InterPro" id="IPR010432">
    <property type="entry name" value="RDD"/>
</dbReference>
<feature type="transmembrane region" description="Helical" evidence="6">
    <location>
        <begin position="88"/>
        <end position="108"/>
    </location>
</feature>